<dbReference type="Pfam" id="PF23651">
    <property type="entry name" value="TRAF_BTBD17"/>
    <property type="match status" value="1"/>
</dbReference>
<dbReference type="InterPro" id="IPR000210">
    <property type="entry name" value="BTB/POZ_dom"/>
</dbReference>
<evidence type="ECO:0000313" key="2">
    <source>
        <dbReference type="EMBL" id="SSX22155.1"/>
    </source>
</evidence>
<accession>A0A336LW52</accession>
<dbReference type="SMART" id="SM00225">
    <property type="entry name" value="BTB"/>
    <property type="match status" value="1"/>
</dbReference>
<organism evidence="2">
    <name type="scientific">Culicoides sonorensis</name>
    <name type="common">Biting midge</name>
    <dbReference type="NCBI Taxonomy" id="179676"/>
    <lineage>
        <taxon>Eukaryota</taxon>
        <taxon>Metazoa</taxon>
        <taxon>Ecdysozoa</taxon>
        <taxon>Arthropoda</taxon>
        <taxon>Hexapoda</taxon>
        <taxon>Insecta</taxon>
        <taxon>Pterygota</taxon>
        <taxon>Neoptera</taxon>
        <taxon>Endopterygota</taxon>
        <taxon>Diptera</taxon>
        <taxon>Nematocera</taxon>
        <taxon>Chironomoidea</taxon>
        <taxon>Ceratopogonidae</taxon>
        <taxon>Ceratopogoninae</taxon>
        <taxon>Culicoides</taxon>
        <taxon>Monoculicoides</taxon>
    </lineage>
</organism>
<evidence type="ECO:0000259" key="1">
    <source>
        <dbReference type="PROSITE" id="PS50097"/>
    </source>
</evidence>
<reference evidence="2" key="1">
    <citation type="submission" date="2018-07" db="EMBL/GenBank/DDBJ databases">
        <authorList>
            <person name="Quirk P.G."/>
            <person name="Krulwich T.A."/>
        </authorList>
    </citation>
    <scope>NUCLEOTIDE SEQUENCE</scope>
</reference>
<sequence>MEMQFNDQSEYSSVEMNNSSSVLHKIANLYAEQLMSDLIIKVGNNSYPAHRVILCASSEVFQVMLMNPEWNEWSKTVIELKEDPVCYPVFPSFLEYLYKGKINVSLDTCLPILSLADKYNIKDLVQLCLDYMFKHIAAAAKHGCFISWLSYGWCQPFHRDLAEELQRFLKWNLKIVADSKDFLDLDTNILIILLQQNDLVIESEFILFQYIQKWVLNKQEQIFTEFSLADEDKRKEIGLITETVMKHIRFPMMSPAELSRILQEEPVSRQNQKLFTEFITLAMSFHAGYDTENKSNSTDLIYTPRLYTGDQFCVSIVVPEFETVESYKSIAANFFSQVSLAESQQTDQTIAWEIDFFPRGVRYNAAKLINIYATADIPETILKTVRCRVTCREKLFDDKKFMIGVLISGIQGKIPYCKTVYVRVQYFSQEENVLVIDNLLPYEELELSSVNLSPYLVGSKRDTLDISVIIIPLSDLSCSVAPKFEIE</sequence>
<dbReference type="EMBL" id="UFQT01000234">
    <property type="protein sequence ID" value="SSX22155.1"/>
    <property type="molecule type" value="Genomic_DNA"/>
</dbReference>
<dbReference type="SMART" id="SM00875">
    <property type="entry name" value="BACK"/>
    <property type="match status" value="1"/>
</dbReference>
<gene>
    <name evidence="2" type="primary">CSON006188</name>
</gene>
<feature type="domain" description="BTB" evidence="1">
    <location>
        <begin position="36"/>
        <end position="106"/>
    </location>
</feature>
<dbReference type="InterPro" id="IPR051481">
    <property type="entry name" value="BTB-POZ/Galectin-3-binding"/>
</dbReference>
<dbReference type="InterPro" id="IPR011705">
    <property type="entry name" value="BACK"/>
</dbReference>
<dbReference type="Gene3D" id="3.30.710.10">
    <property type="entry name" value="Potassium Channel Kv1.1, Chain A"/>
    <property type="match status" value="1"/>
</dbReference>
<dbReference type="CDD" id="cd18292">
    <property type="entry name" value="BTB_POZ_BTBD17"/>
    <property type="match status" value="1"/>
</dbReference>
<dbReference type="CDD" id="cd18493">
    <property type="entry name" value="BACK_BTBD17"/>
    <property type="match status" value="1"/>
</dbReference>
<dbReference type="OMA" id="VEPKESC"/>
<dbReference type="VEuPathDB" id="VectorBase:CSON006188"/>
<dbReference type="SUPFAM" id="SSF54695">
    <property type="entry name" value="POZ domain"/>
    <property type="match status" value="1"/>
</dbReference>
<dbReference type="InterPro" id="IPR056184">
    <property type="entry name" value="TRAF_BTBD17"/>
</dbReference>
<proteinExistence type="predicted"/>
<dbReference type="AlphaFoldDB" id="A0A336LW52"/>
<dbReference type="InterPro" id="IPR011333">
    <property type="entry name" value="SKP1/BTB/POZ_sf"/>
</dbReference>
<dbReference type="PANTHER" id="PTHR24410:SF41">
    <property type="entry name" value="HL07962P"/>
    <property type="match status" value="1"/>
</dbReference>
<dbReference type="PANTHER" id="PTHR24410">
    <property type="entry name" value="HL07962P-RELATED"/>
    <property type="match status" value="1"/>
</dbReference>
<name>A0A336LW52_CULSO</name>
<dbReference type="Pfam" id="PF00651">
    <property type="entry name" value="BTB"/>
    <property type="match status" value="1"/>
</dbReference>
<dbReference type="PROSITE" id="PS50097">
    <property type="entry name" value="BTB"/>
    <property type="match status" value="1"/>
</dbReference>
<dbReference type="Pfam" id="PF07707">
    <property type="entry name" value="BACK"/>
    <property type="match status" value="1"/>
</dbReference>
<protein>
    <submittedName>
        <fullName evidence="2">CSON006188 protein</fullName>
    </submittedName>
</protein>
<dbReference type="Gene3D" id="1.25.40.420">
    <property type="match status" value="1"/>
</dbReference>